<name>A0ABX9IJQ2_9FLAO</name>
<sequence length="111" mass="13365">MKLIKNYIKYFFLAIFFVVLYLAFFHEKIAKNNLIDYEMYAKVTNIYRDKNEHNFLFVRYSNGSVELLEYPYKIGDSISKKKGDSIEYIFRNDTILKNNLIQQARKNKLVN</sequence>
<dbReference type="RefSeq" id="WP_115918730.1">
    <property type="nucleotide sequence ID" value="NZ_BJYH01000025.1"/>
</dbReference>
<keyword evidence="3" id="KW-1185">Reference proteome</keyword>
<comment type="caution">
    <text evidence="2">The sequence shown here is derived from an EMBL/GenBank/DDBJ whole genome shotgun (WGS) entry which is preliminary data.</text>
</comment>
<evidence type="ECO:0000313" key="3">
    <source>
        <dbReference type="Proteomes" id="UP000256491"/>
    </source>
</evidence>
<evidence type="ECO:0000313" key="2">
    <source>
        <dbReference type="EMBL" id="REC75081.1"/>
    </source>
</evidence>
<dbReference type="EMBL" id="QNUF01000012">
    <property type="protein sequence ID" value="REC75081.1"/>
    <property type="molecule type" value="Genomic_DNA"/>
</dbReference>
<keyword evidence="1" id="KW-1133">Transmembrane helix</keyword>
<keyword evidence="1" id="KW-0472">Membrane</keyword>
<feature type="transmembrane region" description="Helical" evidence="1">
    <location>
        <begin position="7"/>
        <end position="25"/>
    </location>
</feature>
<proteinExistence type="predicted"/>
<organism evidence="2 3">
    <name type="scientific">Chryseobacterium rhizosphaerae</name>
    <dbReference type="NCBI Taxonomy" id="395937"/>
    <lineage>
        <taxon>Bacteria</taxon>
        <taxon>Pseudomonadati</taxon>
        <taxon>Bacteroidota</taxon>
        <taxon>Flavobacteriia</taxon>
        <taxon>Flavobacteriales</taxon>
        <taxon>Weeksellaceae</taxon>
        <taxon>Chryseobacterium group</taxon>
        <taxon>Chryseobacterium</taxon>
    </lineage>
</organism>
<dbReference type="Proteomes" id="UP000256491">
    <property type="component" value="Unassembled WGS sequence"/>
</dbReference>
<gene>
    <name evidence="2" type="ORF">DRF57_12085</name>
</gene>
<accession>A0ABX9IJQ2</accession>
<keyword evidence="1" id="KW-0812">Transmembrane</keyword>
<protein>
    <submittedName>
        <fullName evidence="2">Uncharacterized protein</fullName>
    </submittedName>
</protein>
<evidence type="ECO:0000256" key="1">
    <source>
        <dbReference type="SAM" id="Phobius"/>
    </source>
</evidence>
<reference evidence="2 3" key="1">
    <citation type="journal article" date="2010" name="Syst. Appl. Microbiol.">
        <title>Four new species of Chryseobacterium from the rhizosphere of coastal sand dune plants, Chryseobacterium elymi sp. nov., Chryseobacterium hagamense sp. nov., Chryseobacterium lathyri sp. nov. and Chryseobacterium rhizosphaerae sp. nov.</title>
        <authorList>
            <person name="Cho S.H."/>
            <person name="Lee K.S."/>
            <person name="Shin D.S."/>
            <person name="Han J.H."/>
            <person name="Park K.S."/>
            <person name="Lee C.H."/>
            <person name="Park K.H."/>
            <person name="Kim S.B."/>
        </authorList>
    </citation>
    <scope>NUCLEOTIDE SEQUENCE [LARGE SCALE GENOMIC DNA]</scope>
    <source>
        <strain evidence="2 3">KCTC 22548</strain>
    </source>
</reference>